<dbReference type="PANTHER" id="PTHR31465:SF1">
    <property type="entry name" value="PROTEIN RTA1-RELATED"/>
    <property type="match status" value="1"/>
</dbReference>
<evidence type="ECO:0000256" key="4">
    <source>
        <dbReference type="ARBA" id="ARBA00023136"/>
    </source>
</evidence>
<evidence type="ECO:0000313" key="7">
    <source>
        <dbReference type="EMBL" id="KAF7351872.1"/>
    </source>
</evidence>
<sequence>MARLASFVILTTFLGFVAAADAGNGTTTGGDQSFSFVPGGFVPKKIPAYIALVAYGISGLVHWIQFLAVPPRRPFMLALTIGMTSMTAGFVVRILFSMAPENAIGKFIAMDLLLLLSPCLFLATDYMLLSRLARSFDKEVVDRCLLIRESRIVKIFVWSDVTTFFVANHRRLVRRGTQS</sequence>
<evidence type="ECO:0000256" key="1">
    <source>
        <dbReference type="ARBA" id="ARBA00004141"/>
    </source>
</evidence>
<keyword evidence="4 5" id="KW-0472">Membrane</keyword>
<gene>
    <name evidence="7" type="ORF">MVEN_01148700</name>
</gene>
<accession>A0A8H6Y3A0</accession>
<dbReference type="Proteomes" id="UP000620124">
    <property type="component" value="Unassembled WGS sequence"/>
</dbReference>
<evidence type="ECO:0000256" key="6">
    <source>
        <dbReference type="SAM" id="SignalP"/>
    </source>
</evidence>
<feature type="chain" id="PRO_5034049639" evidence="6">
    <location>
        <begin position="20"/>
        <end position="179"/>
    </location>
</feature>
<feature type="signal peptide" evidence="6">
    <location>
        <begin position="1"/>
        <end position="19"/>
    </location>
</feature>
<dbReference type="OrthoDB" id="3358017at2759"/>
<dbReference type="InterPro" id="IPR007568">
    <property type="entry name" value="RTA1"/>
</dbReference>
<name>A0A8H6Y3A0_9AGAR</name>
<feature type="transmembrane region" description="Helical" evidence="5">
    <location>
        <begin position="75"/>
        <end position="96"/>
    </location>
</feature>
<keyword evidence="8" id="KW-1185">Reference proteome</keyword>
<keyword evidence="6" id="KW-0732">Signal</keyword>
<evidence type="ECO:0000256" key="5">
    <source>
        <dbReference type="SAM" id="Phobius"/>
    </source>
</evidence>
<feature type="transmembrane region" description="Helical" evidence="5">
    <location>
        <begin position="46"/>
        <end position="68"/>
    </location>
</feature>
<feature type="transmembrane region" description="Helical" evidence="5">
    <location>
        <begin position="108"/>
        <end position="129"/>
    </location>
</feature>
<comment type="subcellular location">
    <subcellularLocation>
        <location evidence="1">Membrane</location>
        <topology evidence="1">Multi-pass membrane protein</topology>
    </subcellularLocation>
</comment>
<comment type="caution">
    <text evidence="7">The sequence shown here is derived from an EMBL/GenBank/DDBJ whole genome shotgun (WGS) entry which is preliminary data.</text>
</comment>
<proteinExistence type="predicted"/>
<dbReference type="EMBL" id="JACAZI010000009">
    <property type="protein sequence ID" value="KAF7351872.1"/>
    <property type="molecule type" value="Genomic_DNA"/>
</dbReference>
<evidence type="ECO:0000313" key="8">
    <source>
        <dbReference type="Proteomes" id="UP000620124"/>
    </source>
</evidence>
<organism evidence="7 8">
    <name type="scientific">Mycena venus</name>
    <dbReference type="NCBI Taxonomy" id="2733690"/>
    <lineage>
        <taxon>Eukaryota</taxon>
        <taxon>Fungi</taxon>
        <taxon>Dikarya</taxon>
        <taxon>Basidiomycota</taxon>
        <taxon>Agaricomycotina</taxon>
        <taxon>Agaricomycetes</taxon>
        <taxon>Agaricomycetidae</taxon>
        <taxon>Agaricales</taxon>
        <taxon>Marasmiineae</taxon>
        <taxon>Mycenaceae</taxon>
        <taxon>Mycena</taxon>
    </lineage>
</organism>
<evidence type="ECO:0000256" key="2">
    <source>
        <dbReference type="ARBA" id="ARBA00022692"/>
    </source>
</evidence>
<dbReference type="AlphaFoldDB" id="A0A8H6Y3A0"/>
<evidence type="ECO:0000256" key="3">
    <source>
        <dbReference type="ARBA" id="ARBA00022989"/>
    </source>
</evidence>
<dbReference type="GO" id="GO:0016020">
    <property type="term" value="C:membrane"/>
    <property type="evidence" value="ECO:0007669"/>
    <property type="project" value="UniProtKB-SubCell"/>
</dbReference>
<dbReference type="Pfam" id="PF04479">
    <property type="entry name" value="RTA1"/>
    <property type="match status" value="1"/>
</dbReference>
<protein>
    <submittedName>
        <fullName evidence="7">Uncharacterized protein</fullName>
    </submittedName>
</protein>
<keyword evidence="2 5" id="KW-0812">Transmembrane</keyword>
<dbReference type="PANTHER" id="PTHR31465">
    <property type="entry name" value="PROTEIN RTA1-RELATED"/>
    <property type="match status" value="1"/>
</dbReference>
<keyword evidence="3 5" id="KW-1133">Transmembrane helix</keyword>
<reference evidence="7" key="1">
    <citation type="submission" date="2020-05" db="EMBL/GenBank/DDBJ databases">
        <title>Mycena genomes resolve the evolution of fungal bioluminescence.</title>
        <authorList>
            <person name="Tsai I.J."/>
        </authorList>
    </citation>
    <scope>NUCLEOTIDE SEQUENCE</scope>
    <source>
        <strain evidence="7">CCC161011</strain>
    </source>
</reference>